<dbReference type="InterPro" id="IPR016152">
    <property type="entry name" value="PTrfase/Anion_transptr"/>
</dbReference>
<proteinExistence type="predicted"/>
<dbReference type="Pfam" id="PF00359">
    <property type="entry name" value="PTS_EIIA_2"/>
    <property type="match status" value="1"/>
</dbReference>
<evidence type="ECO:0000313" key="2">
    <source>
        <dbReference type="EMBL" id="HJE96044.1"/>
    </source>
</evidence>
<reference evidence="2" key="2">
    <citation type="submission" date="2021-09" db="EMBL/GenBank/DDBJ databases">
        <authorList>
            <person name="Gilroy R."/>
        </authorList>
    </citation>
    <scope>NUCLEOTIDE SEQUENCE</scope>
    <source>
        <strain evidence="2">CHK174-6876</strain>
    </source>
</reference>
<evidence type="ECO:0000259" key="1">
    <source>
        <dbReference type="PROSITE" id="PS51094"/>
    </source>
</evidence>
<dbReference type="AlphaFoldDB" id="A0A921F646"/>
<sequence length="150" mass="17467">MENELLDADDVFVQMLFESKEDYFEFITDHLEKENKIKDGYKKSILEREVSFPTGLATENMGVAIPHTGYEQANTNQIVITTLKKPVKFNRMDDPKEVVEVSLILLILFDKPEKQPEILKQIMATIQNQEFLEKLLKQNNVNDVMKLFTK</sequence>
<dbReference type="Gene3D" id="3.40.930.10">
    <property type="entry name" value="Mannitol-specific EII, Chain A"/>
    <property type="match status" value="1"/>
</dbReference>
<dbReference type="SUPFAM" id="SSF55804">
    <property type="entry name" value="Phoshotransferase/anion transport protein"/>
    <property type="match status" value="1"/>
</dbReference>
<dbReference type="PANTHER" id="PTHR47738">
    <property type="entry name" value="PTS SYSTEM FRUCTOSE-LIKE EIIA COMPONENT-RELATED"/>
    <property type="match status" value="1"/>
</dbReference>
<dbReference type="EMBL" id="DYXG01000006">
    <property type="protein sequence ID" value="HJE96044.1"/>
    <property type="molecule type" value="Genomic_DNA"/>
</dbReference>
<dbReference type="Proteomes" id="UP000707535">
    <property type="component" value="Unassembled WGS sequence"/>
</dbReference>
<keyword evidence="2" id="KW-0813">Transport</keyword>
<dbReference type="PROSITE" id="PS51094">
    <property type="entry name" value="PTS_EIIA_TYPE_2"/>
    <property type="match status" value="1"/>
</dbReference>
<comment type="caution">
    <text evidence="2">The sequence shown here is derived from an EMBL/GenBank/DDBJ whole genome shotgun (WGS) entry which is preliminary data.</text>
</comment>
<name>A0A921F646_9LACO</name>
<organism evidence="2 3">
    <name type="scientific">Ligilactobacillus acidipiscis</name>
    <dbReference type="NCBI Taxonomy" id="89059"/>
    <lineage>
        <taxon>Bacteria</taxon>
        <taxon>Bacillati</taxon>
        <taxon>Bacillota</taxon>
        <taxon>Bacilli</taxon>
        <taxon>Lactobacillales</taxon>
        <taxon>Lactobacillaceae</taxon>
        <taxon>Ligilactobacillus</taxon>
    </lineage>
</organism>
<dbReference type="CDD" id="cd00211">
    <property type="entry name" value="PTS_IIA_fru"/>
    <property type="match status" value="1"/>
</dbReference>
<gene>
    <name evidence="2" type="ORF">K8V00_00355</name>
</gene>
<protein>
    <submittedName>
        <fullName evidence="2">PTS sugar transporter subunit IIA</fullName>
    </submittedName>
</protein>
<keyword evidence="2" id="KW-0762">Sugar transport</keyword>
<accession>A0A921F646</accession>
<dbReference type="InterPro" id="IPR002178">
    <property type="entry name" value="PTS_EIIA_type-2_dom"/>
</dbReference>
<dbReference type="InterPro" id="IPR051541">
    <property type="entry name" value="PTS_SugarTrans_NitroReg"/>
</dbReference>
<evidence type="ECO:0000313" key="3">
    <source>
        <dbReference type="Proteomes" id="UP000707535"/>
    </source>
</evidence>
<feature type="domain" description="PTS EIIA type-2" evidence="1">
    <location>
        <begin position="4"/>
        <end position="150"/>
    </location>
</feature>
<dbReference type="PANTHER" id="PTHR47738:SF3">
    <property type="entry name" value="PHOSPHOTRANSFERASE SYSTEM MANNITOL_FRUCTOSE-SPECIFIC IIA DOMAIN CONTAINING PROTEIN"/>
    <property type="match status" value="1"/>
</dbReference>
<reference evidence="2" key="1">
    <citation type="journal article" date="2021" name="PeerJ">
        <title>Extensive microbial diversity within the chicken gut microbiome revealed by metagenomics and culture.</title>
        <authorList>
            <person name="Gilroy R."/>
            <person name="Ravi A."/>
            <person name="Getino M."/>
            <person name="Pursley I."/>
            <person name="Horton D.L."/>
            <person name="Alikhan N.F."/>
            <person name="Baker D."/>
            <person name="Gharbi K."/>
            <person name="Hall N."/>
            <person name="Watson M."/>
            <person name="Adriaenssens E.M."/>
            <person name="Foster-Nyarko E."/>
            <person name="Jarju S."/>
            <person name="Secka A."/>
            <person name="Antonio M."/>
            <person name="Oren A."/>
            <person name="Chaudhuri R.R."/>
            <person name="La Ragione R."/>
            <person name="Hildebrand F."/>
            <person name="Pallen M.J."/>
        </authorList>
    </citation>
    <scope>NUCLEOTIDE SEQUENCE</scope>
    <source>
        <strain evidence="2">CHK174-6876</strain>
    </source>
</reference>